<proteinExistence type="predicted"/>
<accession>A0A9J6CWZ5</accession>
<comment type="caution">
    <text evidence="1">The sequence shown here is derived from an EMBL/GenBank/DDBJ whole genome shotgun (WGS) entry which is preliminary data.</text>
</comment>
<organism evidence="1 2">
    <name type="scientific">Rhipicephalus microplus</name>
    <name type="common">Cattle tick</name>
    <name type="synonym">Boophilus microplus</name>
    <dbReference type="NCBI Taxonomy" id="6941"/>
    <lineage>
        <taxon>Eukaryota</taxon>
        <taxon>Metazoa</taxon>
        <taxon>Ecdysozoa</taxon>
        <taxon>Arthropoda</taxon>
        <taxon>Chelicerata</taxon>
        <taxon>Arachnida</taxon>
        <taxon>Acari</taxon>
        <taxon>Parasitiformes</taxon>
        <taxon>Ixodida</taxon>
        <taxon>Ixodoidea</taxon>
        <taxon>Ixodidae</taxon>
        <taxon>Rhipicephalinae</taxon>
        <taxon>Rhipicephalus</taxon>
        <taxon>Boophilus</taxon>
    </lineage>
</organism>
<reference evidence="1" key="2">
    <citation type="submission" date="2021-09" db="EMBL/GenBank/DDBJ databases">
        <authorList>
            <person name="Jia N."/>
            <person name="Wang J."/>
            <person name="Shi W."/>
            <person name="Du L."/>
            <person name="Sun Y."/>
            <person name="Zhan W."/>
            <person name="Jiang J."/>
            <person name="Wang Q."/>
            <person name="Zhang B."/>
            <person name="Ji P."/>
            <person name="Sakyi L.B."/>
            <person name="Cui X."/>
            <person name="Yuan T."/>
            <person name="Jiang B."/>
            <person name="Yang W."/>
            <person name="Lam T.T.-Y."/>
            <person name="Chang Q."/>
            <person name="Ding S."/>
            <person name="Wang X."/>
            <person name="Zhu J."/>
            <person name="Ruan X."/>
            <person name="Zhao L."/>
            <person name="Wei J."/>
            <person name="Que T."/>
            <person name="Du C."/>
            <person name="Cheng J."/>
            <person name="Dai P."/>
            <person name="Han X."/>
            <person name="Huang E."/>
            <person name="Gao Y."/>
            <person name="Liu J."/>
            <person name="Shao H."/>
            <person name="Ye R."/>
            <person name="Li L."/>
            <person name="Wei W."/>
            <person name="Wang X."/>
            <person name="Wang C."/>
            <person name="Huo Q."/>
            <person name="Li W."/>
            <person name="Guo W."/>
            <person name="Chen H."/>
            <person name="Chen S."/>
            <person name="Zhou L."/>
            <person name="Zhou L."/>
            <person name="Ni X."/>
            <person name="Tian J."/>
            <person name="Zhou Y."/>
            <person name="Sheng Y."/>
            <person name="Liu T."/>
            <person name="Pan Y."/>
            <person name="Xia L."/>
            <person name="Li J."/>
            <person name="Zhao F."/>
            <person name="Cao W."/>
        </authorList>
    </citation>
    <scope>NUCLEOTIDE SEQUENCE</scope>
    <source>
        <strain evidence="1">Rmic-2018</strain>
        <tissue evidence="1">Larvae</tissue>
    </source>
</reference>
<name>A0A9J6CWZ5_RHIMP</name>
<evidence type="ECO:0000313" key="2">
    <source>
        <dbReference type="Proteomes" id="UP000821866"/>
    </source>
</evidence>
<dbReference type="Proteomes" id="UP000821866">
    <property type="component" value="Unassembled WGS sequence"/>
</dbReference>
<dbReference type="EMBL" id="JABSTU010005218">
    <property type="protein sequence ID" value="KAH7948604.1"/>
    <property type="molecule type" value="Genomic_DNA"/>
</dbReference>
<sequence>MIMRDAVVECSGNLDHLGLFNVHPRLSTRAYNISASIGNAAITAGIRSRDLRVSSRVPKPLDHRGGASTMLSPEIDWTATINAYLRRIPQSIPISGSKEKAWIMGFKTSTPEVTGLGSLWAYKPPYTFCVANRTLIEVEAFADDPLRINAEWNSCTGGTGKLGTTISAARLRLYFVVDPTPEEPHRIQLYNVSPERIDDAQLYVTGANPGLTEFLEGLGVFFMPHLQLFWSRFIRVDAVAILRDDLKI</sequence>
<reference evidence="1" key="1">
    <citation type="journal article" date="2020" name="Cell">
        <title>Large-Scale Comparative Analyses of Tick Genomes Elucidate Their Genetic Diversity and Vector Capacities.</title>
        <authorList>
            <consortium name="Tick Genome and Microbiome Consortium (TIGMIC)"/>
            <person name="Jia N."/>
            <person name="Wang J."/>
            <person name="Shi W."/>
            <person name="Du L."/>
            <person name="Sun Y."/>
            <person name="Zhan W."/>
            <person name="Jiang J.F."/>
            <person name="Wang Q."/>
            <person name="Zhang B."/>
            <person name="Ji P."/>
            <person name="Bell-Sakyi L."/>
            <person name="Cui X.M."/>
            <person name="Yuan T.T."/>
            <person name="Jiang B.G."/>
            <person name="Yang W.F."/>
            <person name="Lam T.T."/>
            <person name="Chang Q.C."/>
            <person name="Ding S.J."/>
            <person name="Wang X.J."/>
            <person name="Zhu J.G."/>
            <person name="Ruan X.D."/>
            <person name="Zhao L."/>
            <person name="Wei J.T."/>
            <person name="Ye R.Z."/>
            <person name="Que T.C."/>
            <person name="Du C.H."/>
            <person name="Zhou Y.H."/>
            <person name="Cheng J.X."/>
            <person name="Dai P.F."/>
            <person name="Guo W.B."/>
            <person name="Han X.H."/>
            <person name="Huang E.J."/>
            <person name="Li L.F."/>
            <person name="Wei W."/>
            <person name="Gao Y.C."/>
            <person name="Liu J.Z."/>
            <person name="Shao H.Z."/>
            <person name="Wang X."/>
            <person name="Wang C.C."/>
            <person name="Yang T.C."/>
            <person name="Huo Q.B."/>
            <person name="Li W."/>
            <person name="Chen H.Y."/>
            <person name="Chen S.E."/>
            <person name="Zhou L.G."/>
            <person name="Ni X.B."/>
            <person name="Tian J.H."/>
            <person name="Sheng Y."/>
            <person name="Liu T."/>
            <person name="Pan Y.S."/>
            <person name="Xia L.Y."/>
            <person name="Li J."/>
            <person name="Zhao F."/>
            <person name="Cao W.C."/>
        </authorList>
    </citation>
    <scope>NUCLEOTIDE SEQUENCE</scope>
    <source>
        <strain evidence="1">Rmic-2018</strain>
    </source>
</reference>
<gene>
    <name evidence="1" type="ORF">HPB51_028468</name>
</gene>
<protein>
    <submittedName>
        <fullName evidence="1">Uncharacterized protein</fullName>
    </submittedName>
</protein>
<keyword evidence="2" id="KW-1185">Reference proteome</keyword>
<dbReference type="VEuPathDB" id="VectorBase:LOC119186217"/>
<evidence type="ECO:0000313" key="1">
    <source>
        <dbReference type="EMBL" id="KAH7948604.1"/>
    </source>
</evidence>
<dbReference type="AlphaFoldDB" id="A0A9J6CWZ5"/>